<keyword evidence="3" id="KW-1185">Reference proteome</keyword>
<organism evidence="2 3">
    <name type="scientific">Monoraphidium neglectum</name>
    <dbReference type="NCBI Taxonomy" id="145388"/>
    <lineage>
        <taxon>Eukaryota</taxon>
        <taxon>Viridiplantae</taxon>
        <taxon>Chlorophyta</taxon>
        <taxon>core chlorophytes</taxon>
        <taxon>Chlorophyceae</taxon>
        <taxon>CS clade</taxon>
        <taxon>Sphaeropleales</taxon>
        <taxon>Selenastraceae</taxon>
        <taxon>Monoraphidium</taxon>
    </lineage>
</organism>
<reference evidence="2 3" key="1">
    <citation type="journal article" date="2013" name="BMC Genomics">
        <title>Reconstruction of the lipid metabolism for the microalga Monoraphidium neglectum from its genome sequence reveals characteristics suitable for biofuel production.</title>
        <authorList>
            <person name="Bogen C."/>
            <person name="Al-Dilaimi A."/>
            <person name="Albersmeier A."/>
            <person name="Wichmann J."/>
            <person name="Grundmann M."/>
            <person name="Rupp O."/>
            <person name="Lauersen K.J."/>
            <person name="Blifernez-Klassen O."/>
            <person name="Kalinowski J."/>
            <person name="Goesmann A."/>
            <person name="Mussgnug J.H."/>
            <person name="Kruse O."/>
        </authorList>
    </citation>
    <scope>NUCLEOTIDE SEQUENCE [LARGE SCALE GENOMIC DNA]</scope>
    <source>
        <strain evidence="2 3">SAG 48.87</strain>
    </source>
</reference>
<name>A0A0D2MJ00_9CHLO</name>
<proteinExistence type="predicted"/>
<dbReference type="KEGG" id="mng:MNEG_12981"/>
<evidence type="ECO:0000313" key="2">
    <source>
        <dbReference type="EMBL" id="KIY94980.1"/>
    </source>
</evidence>
<dbReference type="RefSeq" id="XP_013894000.1">
    <property type="nucleotide sequence ID" value="XM_014038546.1"/>
</dbReference>
<evidence type="ECO:0000313" key="3">
    <source>
        <dbReference type="Proteomes" id="UP000054498"/>
    </source>
</evidence>
<accession>A0A0D2MJ00</accession>
<dbReference type="AlphaFoldDB" id="A0A0D2MJ00"/>
<gene>
    <name evidence="2" type="ORF">MNEG_12981</name>
</gene>
<feature type="region of interest" description="Disordered" evidence="1">
    <location>
        <begin position="50"/>
        <end position="78"/>
    </location>
</feature>
<dbReference type="Proteomes" id="UP000054498">
    <property type="component" value="Unassembled WGS sequence"/>
</dbReference>
<feature type="non-terminal residue" evidence="2">
    <location>
        <position position="106"/>
    </location>
</feature>
<protein>
    <submittedName>
        <fullName evidence="2">Uncharacterized protein</fullName>
    </submittedName>
</protein>
<dbReference type="EMBL" id="KK103772">
    <property type="protein sequence ID" value="KIY94980.1"/>
    <property type="molecule type" value="Genomic_DNA"/>
</dbReference>
<evidence type="ECO:0000256" key="1">
    <source>
        <dbReference type="SAM" id="MobiDB-lite"/>
    </source>
</evidence>
<sequence>MAPGLAAAAPALQHPPARHGLLLRLPSQPNLQAPFSPAGGVFELELDSRHSKALGGGGPSDAAAPWPPGGPGLARRLGQAAAGAAEGSALQRLLLLTRGGSPFACE</sequence>
<dbReference type="GeneID" id="25730398"/>